<dbReference type="Proteomes" id="UP000476820">
    <property type="component" value="Unassembled WGS sequence"/>
</dbReference>
<evidence type="ECO:0000313" key="3">
    <source>
        <dbReference type="Proteomes" id="UP000476820"/>
    </source>
</evidence>
<protein>
    <submittedName>
        <fullName evidence="2">Collagen-like protein</fullName>
    </submittedName>
</protein>
<dbReference type="PANTHER" id="PTHR24023">
    <property type="entry name" value="COLLAGEN ALPHA"/>
    <property type="match status" value="1"/>
</dbReference>
<feature type="region of interest" description="Disordered" evidence="1">
    <location>
        <begin position="43"/>
        <end position="81"/>
    </location>
</feature>
<keyword evidence="2" id="KW-0176">Collagen</keyword>
<evidence type="ECO:0000256" key="1">
    <source>
        <dbReference type="SAM" id="MobiDB-lite"/>
    </source>
</evidence>
<comment type="caution">
    <text evidence="2">The sequence shown here is derived from an EMBL/GenBank/DDBJ whole genome shotgun (WGS) entry which is preliminary data.</text>
</comment>
<evidence type="ECO:0000313" key="2">
    <source>
        <dbReference type="EMBL" id="NFF87672.1"/>
    </source>
</evidence>
<dbReference type="Gene3D" id="1.20.5.320">
    <property type="entry name" value="6-Phosphogluconate Dehydrogenase, domain 3"/>
    <property type="match status" value="2"/>
</dbReference>
<dbReference type="OrthoDB" id="1958122at2"/>
<name>A0A0L9YAX0_CLOBO</name>
<dbReference type="InterPro" id="IPR008160">
    <property type="entry name" value="Collagen"/>
</dbReference>
<dbReference type="GO" id="GO:0031012">
    <property type="term" value="C:extracellular matrix"/>
    <property type="evidence" value="ECO:0007669"/>
    <property type="project" value="TreeGrafter"/>
</dbReference>
<dbReference type="PANTHER" id="PTHR24023:SF1082">
    <property type="entry name" value="COLLAGEN TRIPLE HELIX REPEAT"/>
    <property type="match status" value="1"/>
</dbReference>
<reference evidence="2 3" key="1">
    <citation type="submission" date="2019-04" db="EMBL/GenBank/DDBJ databases">
        <title>Genome sequencing of Clostridium botulinum Groups I-IV and Clostridium butyricum.</title>
        <authorList>
            <person name="Brunt J."/>
            <person name="Van Vliet A.H.M."/>
            <person name="Stringer S.C."/>
            <person name="Carter A.T."/>
            <person name="Peck M.W."/>
        </authorList>
    </citation>
    <scope>NUCLEOTIDE SEQUENCE [LARGE SCALE GENOMIC DNA]</scope>
    <source>
        <strain evidence="2 3">1605</strain>
    </source>
</reference>
<dbReference type="Pfam" id="PF01391">
    <property type="entry name" value="Collagen"/>
    <property type="match status" value="1"/>
</dbReference>
<feature type="region of interest" description="Disordered" evidence="1">
    <location>
        <begin position="133"/>
        <end position="183"/>
    </location>
</feature>
<feature type="compositionally biased region" description="Low complexity" evidence="1">
    <location>
        <begin position="146"/>
        <end position="162"/>
    </location>
</feature>
<gene>
    <name evidence="2" type="ORF">FC774_07260</name>
</gene>
<dbReference type="AlphaFoldDB" id="A0A0L9YAX0"/>
<dbReference type="EMBL" id="SWOV01000014">
    <property type="protein sequence ID" value="NFF87672.1"/>
    <property type="molecule type" value="Genomic_DNA"/>
</dbReference>
<organism evidence="2 3">
    <name type="scientific">Clostridium botulinum</name>
    <dbReference type="NCBI Taxonomy" id="1491"/>
    <lineage>
        <taxon>Bacteria</taxon>
        <taxon>Bacillati</taxon>
        <taxon>Bacillota</taxon>
        <taxon>Clostridia</taxon>
        <taxon>Eubacteriales</taxon>
        <taxon>Clostridiaceae</taxon>
        <taxon>Clostridium</taxon>
    </lineage>
</organism>
<proteinExistence type="predicted"/>
<accession>A0A0L9YAX0</accession>
<dbReference type="GO" id="GO:0005615">
    <property type="term" value="C:extracellular space"/>
    <property type="evidence" value="ECO:0007669"/>
    <property type="project" value="TreeGrafter"/>
</dbReference>
<dbReference type="InterPro" id="IPR050149">
    <property type="entry name" value="Collagen_superfamily"/>
</dbReference>
<sequence>MKVEKVRVQLLDEKTGAVVKEVDVLTSADCVTFSDGQTFQQKLNNGSLKGDKGDQGIQGPKGDKGNTGDKGATGPQGAKGVSMRLKGAWSSSTAYVNDGSYVDLVTSGGNTYACKASNTNAVVTDTSKWELISSKGTTGERGATGAQGPKGDAGAKGATGDRGPQGVQGPKGDKGDSGENVRVGATYANSTQVKLFFKTV</sequence>